<protein>
    <submittedName>
        <fullName evidence="2">SirA family protein</fullName>
    </submittedName>
</protein>
<dbReference type="Gene3D" id="3.30.110.40">
    <property type="entry name" value="TusA-like domain"/>
    <property type="match status" value="1"/>
</dbReference>
<dbReference type="RefSeq" id="WP_179979889.1">
    <property type="nucleotide sequence ID" value="NZ_LT608333.1"/>
</dbReference>
<evidence type="ECO:0000259" key="1">
    <source>
        <dbReference type="Pfam" id="PF01206"/>
    </source>
</evidence>
<dbReference type="EMBL" id="FMJC01000002">
    <property type="protein sequence ID" value="SCM71739.1"/>
    <property type="molecule type" value="Genomic_DNA"/>
</dbReference>
<gene>
    <name evidence="2" type="ORF">KL86DES1_20168</name>
</gene>
<dbReference type="InterPro" id="IPR003787">
    <property type="entry name" value="Sulphur_relay_DsrE/F-like"/>
</dbReference>
<dbReference type="InterPro" id="IPR001455">
    <property type="entry name" value="TusA-like"/>
</dbReference>
<dbReference type="SUPFAM" id="SSF75169">
    <property type="entry name" value="DsrEFH-like"/>
    <property type="match status" value="1"/>
</dbReference>
<evidence type="ECO:0000313" key="2">
    <source>
        <dbReference type="EMBL" id="SCM71739.1"/>
    </source>
</evidence>
<dbReference type="CDD" id="cd03421">
    <property type="entry name" value="SirA_like_N"/>
    <property type="match status" value="1"/>
</dbReference>
<name>A0A212L305_9BACT</name>
<accession>A0A212L305</accession>
<sequence>MQFLDCLGLACPQPVILCRSAVDKGVERLEVLVDNEPALENVQRFLQGRGYTVSASQEGPQQWRIGATVDAGAAANAAAGVSAAPEARDGQEQDLRTLVLITTETLGRGDETLGTKLMENFLATLPELGSRLWRLVLVNGGVKLTARPGPALDSLQKLAQQGVSVLVCGACLGHYGLLEAKAVGETSNMLDIVTSMDLADKIIRP</sequence>
<dbReference type="SUPFAM" id="SSF64307">
    <property type="entry name" value="SirA-like"/>
    <property type="match status" value="1"/>
</dbReference>
<dbReference type="InterPro" id="IPR019870">
    <property type="entry name" value="Se_metab_YedF"/>
</dbReference>
<dbReference type="InterPro" id="IPR036868">
    <property type="entry name" value="TusA-like_sf"/>
</dbReference>
<dbReference type="AlphaFoldDB" id="A0A212L305"/>
<dbReference type="Pfam" id="PF02635">
    <property type="entry name" value="DsrE"/>
    <property type="match status" value="1"/>
</dbReference>
<dbReference type="InterPro" id="IPR027396">
    <property type="entry name" value="DsrEFH-like"/>
</dbReference>
<proteinExistence type="predicted"/>
<dbReference type="Pfam" id="PF01206">
    <property type="entry name" value="TusA"/>
    <property type="match status" value="1"/>
</dbReference>
<organism evidence="2">
    <name type="scientific">uncultured Desulfovibrio sp</name>
    <dbReference type="NCBI Taxonomy" id="167968"/>
    <lineage>
        <taxon>Bacteria</taxon>
        <taxon>Pseudomonadati</taxon>
        <taxon>Thermodesulfobacteriota</taxon>
        <taxon>Desulfovibrionia</taxon>
        <taxon>Desulfovibrionales</taxon>
        <taxon>Desulfovibrionaceae</taxon>
        <taxon>Desulfovibrio</taxon>
        <taxon>environmental samples</taxon>
    </lineage>
</organism>
<feature type="domain" description="UPF0033" evidence="1">
    <location>
        <begin position="3"/>
        <end position="65"/>
    </location>
</feature>
<reference evidence="2" key="1">
    <citation type="submission" date="2016-08" db="EMBL/GenBank/DDBJ databases">
        <authorList>
            <person name="Seilhamer J.J."/>
        </authorList>
    </citation>
    <scope>NUCLEOTIDE SEQUENCE</scope>
    <source>
        <strain evidence="2">86-1</strain>
    </source>
</reference>
<dbReference type="NCBIfam" id="TIGR03527">
    <property type="entry name" value="selenium_YedF"/>
    <property type="match status" value="1"/>
</dbReference>